<evidence type="ECO:0000256" key="5">
    <source>
        <dbReference type="ARBA" id="ARBA00022729"/>
    </source>
</evidence>
<dbReference type="PANTHER" id="PTHR35093:SF8">
    <property type="entry name" value="OUTER MEMBRANE PROTEIN NMB0088-RELATED"/>
    <property type="match status" value="1"/>
</dbReference>
<reference evidence="9" key="1">
    <citation type="submission" date="2007-07" db="EMBL/GenBank/DDBJ databases">
        <title>Complete genome sequence of Campylobacter hominis ATCC BAA-381, a commensal isolated from the human gastrointestinal tract.</title>
        <authorList>
            <person name="Fouts D.E."/>
            <person name="Mongodin E.F."/>
            <person name="Puiu D."/>
            <person name="Sebastian Y."/>
            <person name="Miller W.G."/>
            <person name="Mandrell R.E."/>
            <person name="Nelson K.E."/>
        </authorList>
    </citation>
    <scope>NUCLEOTIDE SEQUENCE [LARGE SCALE GENOMIC DNA]</scope>
    <source>
        <strain evidence="9">ATCC BAA-381 / LMG 19568 / NCTC 13146 / CH001A</strain>
    </source>
</reference>
<dbReference type="Gene3D" id="2.40.160.60">
    <property type="entry name" value="Outer membrane protein transport protein (OMPP1/FadL/TodX)"/>
    <property type="match status" value="1"/>
</dbReference>
<name>A7I011_CAMHC</name>
<keyword evidence="7" id="KW-0998">Cell outer membrane</keyword>
<dbReference type="eggNOG" id="COG2067">
    <property type="taxonomic scope" value="Bacteria"/>
</dbReference>
<evidence type="ECO:0000256" key="1">
    <source>
        <dbReference type="ARBA" id="ARBA00004571"/>
    </source>
</evidence>
<sequence length="435" mass="48623">MNKTISLMTVLTTFAFAGGYKIPEQSGDSIATLASNVATSFGADAAYYNPANMIFLDPVHYLNLSSTCLHISSLKFKNESDKFPSKNYDTKSESANFYVPGMNFISPFLGDFRFGIALATPAGVGMNWEDPYPKSIAEKFYLRAIELAPSVAYKVNDNFSIGAGVRAAYAEGKVRNSVSGFAPSPIFPVSMDAGRDMKGDSVNFGYNLAATFKPNENLSFAATYRSKINLKLKGDAIVKSQIKGNKKDVDKFNALTQNAYSGFYDGDVKIDIPLPAVLTLATSFELDDFTFLFAYDRTFWSAFKELDFRYDERVPVSDMFDKPIEKNWHDTNTYRFGVAYKYNPKLRLMGGFAIDESAADSNKVRFELPETKAYIYSAGANYKVSENFGVTGAFFYQDRQKRHVNSADDVDFNNVVGTFERNHITFLNLSFDYNF</sequence>
<evidence type="ECO:0000313" key="8">
    <source>
        <dbReference type="EMBL" id="ABS52035.1"/>
    </source>
</evidence>
<dbReference type="HOGENOM" id="CLU_035981_2_1_7"/>
<evidence type="ECO:0000256" key="3">
    <source>
        <dbReference type="ARBA" id="ARBA00022452"/>
    </source>
</evidence>
<dbReference type="GO" id="GO:0009279">
    <property type="term" value="C:cell outer membrane"/>
    <property type="evidence" value="ECO:0007669"/>
    <property type="project" value="UniProtKB-SubCell"/>
</dbReference>
<evidence type="ECO:0000256" key="6">
    <source>
        <dbReference type="ARBA" id="ARBA00023136"/>
    </source>
</evidence>
<dbReference type="Pfam" id="PF03349">
    <property type="entry name" value="Toluene_X"/>
    <property type="match status" value="1"/>
</dbReference>
<dbReference type="PANTHER" id="PTHR35093">
    <property type="entry name" value="OUTER MEMBRANE PROTEIN NMB0088-RELATED"/>
    <property type="match status" value="1"/>
</dbReference>
<dbReference type="OrthoDB" id="9542at2"/>
<keyword evidence="5" id="KW-0732">Signal</keyword>
<evidence type="ECO:0000313" key="9">
    <source>
        <dbReference type="Proteomes" id="UP000002407"/>
    </source>
</evidence>
<dbReference type="AlphaFoldDB" id="A7I011"/>
<comment type="similarity">
    <text evidence="2">Belongs to the OmpP1/FadL family.</text>
</comment>
<evidence type="ECO:0000256" key="2">
    <source>
        <dbReference type="ARBA" id="ARBA00008163"/>
    </source>
</evidence>
<dbReference type="KEGG" id="cha:CHAB381_0246"/>
<dbReference type="InterPro" id="IPR005017">
    <property type="entry name" value="OMPP1/FadL/TodX"/>
</dbReference>
<accession>A7I011</accession>
<evidence type="ECO:0000256" key="4">
    <source>
        <dbReference type="ARBA" id="ARBA00022692"/>
    </source>
</evidence>
<gene>
    <name evidence="8" type="ordered locus">CHAB381_0246</name>
</gene>
<keyword evidence="4" id="KW-0812">Transmembrane</keyword>
<dbReference type="GO" id="GO:0015483">
    <property type="term" value="F:long-chain fatty acid transporting porin activity"/>
    <property type="evidence" value="ECO:0007669"/>
    <property type="project" value="TreeGrafter"/>
</dbReference>
<organism evidence="8 9">
    <name type="scientific">Campylobacter hominis (strain ATCC BAA-381 / DSM 21671 / CCUG 45161 / LMG 19568 / NCTC 13146 / CH001A)</name>
    <dbReference type="NCBI Taxonomy" id="360107"/>
    <lineage>
        <taxon>Bacteria</taxon>
        <taxon>Pseudomonadati</taxon>
        <taxon>Campylobacterota</taxon>
        <taxon>Epsilonproteobacteria</taxon>
        <taxon>Campylobacterales</taxon>
        <taxon>Campylobacteraceae</taxon>
        <taxon>Campylobacter</taxon>
    </lineage>
</organism>
<keyword evidence="6" id="KW-0472">Membrane</keyword>
<evidence type="ECO:0000256" key="7">
    <source>
        <dbReference type="ARBA" id="ARBA00023237"/>
    </source>
</evidence>
<dbReference type="Proteomes" id="UP000002407">
    <property type="component" value="Chromosome"/>
</dbReference>
<dbReference type="STRING" id="360107.CHAB381_0246"/>
<protein>
    <submittedName>
        <fullName evidence="8">Membrane protein</fullName>
    </submittedName>
</protein>
<dbReference type="EMBL" id="CP000776">
    <property type="protein sequence ID" value="ABS52035.1"/>
    <property type="molecule type" value="Genomic_DNA"/>
</dbReference>
<comment type="subcellular location">
    <subcellularLocation>
        <location evidence="1">Cell outer membrane</location>
        <topology evidence="1">Multi-pass membrane protein</topology>
    </subcellularLocation>
</comment>
<keyword evidence="9" id="KW-1185">Reference proteome</keyword>
<dbReference type="RefSeq" id="WP_012108133.1">
    <property type="nucleotide sequence ID" value="NC_009714.1"/>
</dbReference>
<dbReference type="SUPFAM" id="SSF56935">
    <property type="entry name" value="Porins"/>
    <property type="match status" value="1"/>
</dbReference>
<proteinExistence type="inferred from homology"/>
<keyword evidence="3" id="KW-1134">Transmembrane beta strand</keyword>